<dbReference type="SUPFAM" id="SSF57850">
    <property type="entry name" value="RING/U-box"/>
    <property type="match status" value="1"/>
</dbReference>
<keyword evidence="2" id="KW-0808">Transferase</keyword>
<dbReference type="SMART" id="SM00744">
    <property type="entry name" value="RINGv"/>
    <property type="match status" value="1"/>
</dbReference>
<evidence type="ECO:0000256" key="4">
    <source>
        <dbReference type="ARBA" id="ARBA00022723"/>
    </source>
</evidence>
<evidence type="ECO:0000259" key="11">
    <source>
        <dbReference type="PROSITE" id="PS51292"/>
    </source>
</evidence>
<dbReference type="OMA" id="SNRNNCE"/>
<keyword evidence="3 10" id="KW-0812">Transmembrane</keyword>
<dbReference type="EnsemblMetazoa" id="tetur29g00110.1">
    <property type="protein sequence ID" value="tetur29g00110.1"/>
    <property type="gene ID" value="tetur29g00110"/>
</dbReference>
<evidence type="ECO:0000256" key="6">
    <source>
        <dbReference type="ARBA" id="ARBA00022786"/>
    </source>
</evidence>
<dbReference type="InterPro" id="IPR013083">
    <property type="entry name" value="Znf_RING/FYVE/PHD"/>
</dbReference>
<evidence type="ECO:0000256" key="5">
    <source>
        <dbReference type="ARBA" id="ARBA00022771"/>
    </source>
</evidence>
<organism evidence="12 13">
    <name type="scientific">Tetranychus urticae</name>
    <name type="common">Two-spotted spider mite</name>
    <dbReference type="NCBI Taxonomy" id="32264"/>
    <lineage>
        <taxon>Eukaryota</taxon>
        <taxon>Metazoa</taxon>
        <taxon>Ecdysozoa</taxon>
        <taxon>Arthropoda</taxon>
        <taxon>Chelicerata</taxon>
        <taxon>Arachnida</taxon>
        <taxon>Acari</taxon>
        <taxon>Acariformes</taxon>
        <taxon>Trombidiformes</taxon>
        <taxon>Prostigmata</taxon>
        <taxon>Eleutherengona</taxon>
        <taxon>Raphignathae</taxon>
        <taxon>Tetranychoidea</taxon>
        <taxon>Tetranychidae</taxon>
        <taxon>Tetranychus</taxon>
    </lineage>
</organism>
<reference evidence="13" key="1">
    <citation type="submission" date="2011-08" db="EMBL/GenBank/DDBJ databases">
        <authorList>
            <person name="Rombauts S."/>
        </authorList>
    </citation>
    <scope>NUCLEOTIDE SEQUENCE</scope>
    <source>
        <strain evidence="13">London</strain>
    </source>
</reference>
<dbReference type="Gene3D" id="3.30.40.10">
    <property type="entry name" value="Zinc/RING finger domain, C3HC4 (zinc finger)"/>
    <property type="match status" value="1"/>
</dbReference>
<keyword evidence="7" id="KW-0862">Zinc</keyword>
<keyword evidence="4" id="KW-0479">Metal-binding</keyword>
<keyword evidence="8 10" id="KW-1133">Transmembrane helix</keyword>
<reference evidence="12" key="2">
    <citation type="submission" date="2015-06" db="UniProtKB">
        <authorList>
            <consortium name="EnsemblMetazoa"/>
        </authorList>
    </citation>
    <scope>IDENTIFICATION</scope>
</reference>
<name>T1KZU3_TETUR</name>
<dbReference type="STRING" id="32264.T1KZU3"/>
<gene>
    <name evidence="12" type="primary">107368882</name>
</gene>
<dbReference type="HOGENOM" id="CLU_1263032_0_0_1"/>
<dbReference type="Proteomes" id="UP000015104">
    <property type="component" value="Unassembled WGS sequence"/>
</dbReference>
<dbReference type="InterPro" id="IPR011016">
    <property type="entry name" value="Znf_RING-CH"/>
</dbReference>
<dbReference type="EMBL" id="CAEY01000758">
    <property type="status" value="NOT_ANNOTATED_CDS"/>
    <property type="molecule type" value="Genomic_DNA"/>
</dbReference>
<proteinExistence type="predicted"/>
<evidence type="ECO:0000256" key="2">
    <source>
        <dbReference type="ARBA" id="ARBA00022679"/>
    </source>
</evidence>
<evidence type="ECO:0000256" key="1">
    <source>
        <dbReference type="ARBA" id="ARBA00004141"/>
    </source>
</evidence>
<keyword evidence="9 10" id="KW-0472">Membrane</keyword>
<dbReference type="PANTHER" id="PTHR46065">
    <property type="entry name" value="E3 UBIQUITIN-PROTEIN LIGASE MARCH 2/3 FAMILY MEMBER"/>
    <property type="match status" value="1"/>
</dbReference>
<keyword evidence="5" id="KW-0863">Zinc-finger</keyword>
<dbReference type="GO" id="GO:0008270">
    <property type="term" value="F:zinc ion binding"/>
    <property type="evidence" value="ECO:0007669"/>
    <property type="project" value="UniProtKB-KW"/>
</dbReference>
<evidence type="ECO:0000256" key="3">
    <source>
        <dbReference type="ARBA" id="ARBA00022692"/>
    </source>
</evidence>
<comment type="subcellular location">
    <subcellularLocation>
        <location evidence="1">Membrane</location>
        <topology evidence="1">Multi-pass membrane protein</topology>
    </subcellularLocation>
</comment>
<dbReference type="KEGG" id="tut:107368882"/>
<protein>
    <recommendedName>
        <fullName evidence="11">RING-CH-type domain-containing protein</fullName>
    </recommendedName>
</protein>
<evidence type="ECO:0000256" key="7">
    <source>
        <dbReference type="ARBA" id="ARBA00022833"/>
    </source>
</evidence>
<keyword evidence="6" id="KW-0833">Ubl conjugation pathway</keyword>
<feature type="transmembrane region" description="Helical" evidence="10">
    <location>
        <begin position="91"/>
        <end position="113"/>
    </location>
</feature>
<dbReference type="OrthoDB" id="6495498at2759"/>
<evidence type="ECO:0000256" key="10">
    <source>
        <dbReference type="SAM" id="Phobius"/>
    </source>
</evidence>
<dbReference type="GO" id="GO:0016567">
    <property type="term" value="P:protein ubiquitination"/>
    <property type="evidence" value="ECO:0007669"/>
    <property type="project" value="TreeGrafter"/>
</dbReference>
<feature type="transmembrane region" description="Helical" evidence="10">
    <location>
        <begin position="125"/>
        <end position="144"/>
    </location>
</feature>
<dbReference type="GO" id="GO:0004842">
    <property type="term" value="F:ubiquitin-protein transferase activity"/>
    <property type="evidence" value="ECO:0007669"/>
    <property type="project" value="TreeGrafter"/>
</dbReference>
<dbReference type="GO" id="GO:0016020">
    <property type="term" value="C:membrane"/>
    <property type="evidence" value="ECO:0007669"/>
    <property type="project" value="UniProtKB-SubCell"/>
</dbReference>
<evidence type="ECO:0000313" key="12">
    <source>
        <dbReference type="EnsemblMetazoa" id="tetur29g00110.1"/>
    </source>
</evidence>
<accession>T1KZU3</accession>
<dbReference type="PANTHER" id="PTHR46065:SF3">
    <property type="entry name" value="FI20425P1"/>
    <property type="match status" value="1"/>
</dbReference>
<dbReference type="AlphaFoldDB" id="T1KZU3"/>
<dbReference type="PROSITE" id="PS51292">
    <property type="entry name" value="ZF_RING_CH"/>
    <property type="match status" value="1"/>
</dbReference>
<evidence type="ECO:0000256" key="9">
    <source>
        <dbReference type="ARBA" id="ARBA00023136"/>
    </source>
</evidence>
<feature type="domain" description="RING-CH-type" evidence="11">
    <location>
        <begin position="10"/>
        <end position="70"/>
    </location>
</feature>
<evidence type="ECO:0000313" key="13">
    <source>
        <dbReference type="Proteomes" id="UP000015104"/>
    </source>
</evidence>
<sequence length="199" mass="22811">MLPCNCTNMAQMSPENICRICQRGTPQKGLIEPCNCNGSIGGVHKSCLERWLTISRRSKCELCGVSIPCLQVTPTFRDYARTFPRPLVGDLLLFTFLTPIATLLTLLCFQGAMMQIKWQNLTESSFLLAFGAILLTFYFGWVYWSIKNNYQIFLDWQSSNTNLRIDWPRRRGRKREKTINSIEKAVLDSDDPEQSLSLL</sequence>
<dbReference type="Pfam" id="PF12906">
    <property type="entry name" value="RINGv"/>
    <property type="match status" value="1"/>
</dbReference>
<keyword evidence="13" id="KW-1185">Reference proteome</keyword>
<evidence type="ECO:0000256" key="8">
    <source>
        <dbReference type="ARBA" id="ARBA00022989"/>
    </source>
</evidence>
<dbReference type="eggNOG" id="KOG1609">
    <property type="taxonomic scope" value="Eukaryota"/>
</dbReference>